<dbReference type="AlphaFoldDB" id="A0A2M8KXY9"/>
<keyword evidence="4 10" id="KW-0436">Ligase</keyword>
<dbReference type="Pfam" id="PF00133">
    <property type="entry name" value="tRNA-synt_1"/>
    <property type="match status" value="1"/>
</dbReference>
<evidence type="ECO:0000259" key="13">
    <source>
        <dbReference type="Pfam" id="PF19303"/>
    </source>
</evidence>
<dbReference type="EC" id="6.1.1.10" evidence="2"/>
<evidence type="ECO:0000313" key="15">
    <source>
        <dbReference type="Proteomes" id="UP000229098"/>
    </source>
</evidence>
<dbReference type="EMBL" id="PFEF01000003">
    <property type="protein sequence ID" value="PJE64757.1"/>
    <property type="molecule type" value="Genomic_DNA"/>
</dbReference>
<evidence type="ECO:0000259" key="11">
    <source>
        <dbReference type="Pfam" id="PF00133"/>
    </source>
</evidence>
<dbReference type="NCBIfam" id="TIGR00398">
    <property type="entry name" value="metG"/>
    <property type="match status" value="1"/>
</dbReference>
<feature type="domain" description="Methionyl-tRNA synthetase anticodon-binding" evidence="13">
    <location>
        <begin position="403"/>
        <end position="508"/>
    </location>
</feature>
<dbReference type="InterPro" id="IPR023457">
    <property type="entry name" value="Met-tRNA_synth_2"/>
</dbReference>
<dbReference type="Gene3D" id="3.40.50.620">
    <property type="entry name" value="HUPs"/>
    <property type="match status" value="1"/>
</dbReference>
<reference evidence="15" key="1">
    <citation type="submission" date="2017-09" db="EMBL/GenBank/DDBJ databases">
        <title>Depth-based differentiation of microbial function through sediment-hosted aquifers and enrichment of novel symbionts in the deep terrestrial subsurface.</title>
        <authorList>
            <person name="Probst A.J."/>
            <person name="Ladd B."/>
            <person name="Jarett J.K."/>
            <person name="Geller-Mcgrath D.E."/>
            <person name="Sieber C.M.K."/>
            <person name="Emerson J.B."/>
            <person name="Anantharaman K."/>
            <person name="Thomas B.C."/>
            <person name="Malmstrom R."/>
            <person name="Stieglmeier M."/>
            <person name="Klingl A."/>
            <person name="Woyke T."/>
            <person name="Ryan C.M."/>
            <person name="Banfield J.F."/>
        </authorList>
    </citation>
    <scope>NUCLEOTIDE SEQUENCE [LARGE SCALE GENOMIC DNA]</scope>
</reference>
<dbReference type="Pfam" id="PF19303">
    <property type="entry name" value="Anticodon_3"/>
    <property type="match status" value="1"/>
</dbReference>
<dbReference type="InterPro" id="IPR015413">
    <property type="entry name" value="Methionyl/Leucyl_tRNA_Synth"/>
</dbReference>
<keyword evidence="8 10" id="KW-0030">Aminoacyl-tRNA synthetase</keyword>
<keyword evidence="5 10" id="KW-0547">Nucleotide-binding</keyword>
<sequence>MSKFYITTSIAYVNAPPHVGYAMELLQADTIARYRRLQGDDVFFLTGTDEHGAKIARAAESAGKSPKEFVDEHASLFTALADKVHASHTAYIRTSDQERHWPGAQELWRRLEKAGDIYKASYRGLYCVGHEAFITEKDLVDGVCQDHGKEPEDVEEENYFFRLSRYTGEIKKRIKSGELEIIPSFRKNEMLTFLNEGLEDVSFSRPAKDISWGVPVPGDNTQTMYVWCDALSNYITALGFGENNTKQLETYWPCDMHVIGKDILRFHALIWPGMLLSAGIALPKRVMAHGFINSGGKKMSKSLGNVIDPFSFIDKYGVDSLRYFLLREIPTFEDGDFTEDRFTEAYNAHLANGLGNVVSRVTKMVEAYFEGYLAKPADDLLTTAPLVSDIAFIHAKGEHLSVEGTSLLYEVERSILPLYHEHMQTYRLNEAMNIVWGIIHMMDKYIQTYEPFKLIKTDKEKTQVVLWQLLRGIDTVAYALLPFMPQTSASIRAMLGVDKEGIPSDQNEYTIKEREQMFPRIG</sequence>
<dbReference type="SUPFAM" id="SSF52374">
    <property type="entry name" value="Nucleotidylyl transferase"/>
    <property type="match status" value="1"/>
</dbReference>
<dbReference type="CDD" id="cd00814">
    <property type="entry name" value="MetRS_core"/>
    <property type="match status" value="1"/>
</dbReference>
<keyword evidence="6 10" id="KW-0067">ATP-binding</keyword>
<protein>
    <recommendedName>
        <fullName evidence="3">Methionine--tRNA ligase</fullName>
        <ecNumber evidence="2">6.1.1.10</ecNumber>
    </recommendedName>
    <alternativeName>
        <fullName evidence="9">Methionyl-tRNA synthetase</fullName>
    </alternativeName>
</protein>
<evidence type="ECO:0000256" key="9">
    <source>
        <dbReference type="ARBA" id="ARBA00030904"/>
    </source>
</evidence>
<proteinExistence type="inferred from homology"/>
<dbReference type="PANTHER" id="PTHR43326:SF1">
    <property type="entry name" value="METHIONINE--TRNA LIGASE, MITOCHONDRIAL"/>
    <property type="match status" value="1"/>
</dbReference>
<evidence type="ECO:0000256" key="4">
    <source>
        <dbReference type="ARBA" id="ARBA00022598"/>
    </source>
</evidence>
<evidence type="ECO:0000256" key="8">
    <source>
        <dbReference type="ARBA" id="ARBA00023146"/>
    </source>
</evidence>
<name>A0A2M8KXY9_9BACT</name>
<dbReference type="Gene3D" id="1.10.730.10">
    <property type="entry name" value="Isoleucyl-tRNA Synthetase, Domain 1"/>
    <property type="match status" value="1"/>
</dbReference>
<dbReference type="InterPro" id="IPR014758">
    <property type="entry name" value="Met-tRNA_synth"/>
</dbReference>
<dbReference type="InterPro" id="IPR014729">
    <property type="entry name" value="Rossmann-like_a/b/a_fold"/>
</dbReference>
<evidence type="ECO:0000256" key="5">
    <source>
        <dbReference type="ARBA" id="ARBA00022741"/>
    </source>
</evidence>
<dbReference type="PRINTS" id="PR01041">
    <property type="entry name" value="TRNASYNTHMET"/>
</dbReference>
<feature type="domain" description="Methionyl/Leucyl tRNA synthetase" evidence="12">
    <location>
        <begin position="137"/>
        <end position="361"/>
    </location>
</feature>
<gene>
    <name evidence="14" type="ORF">COU90_00610</name>
</gene>
<dbReference type="PANTHER" id="PTHR43326">
    <property type="entry name" value="METHIONYL-TRNA SYNTHETASE"/>
    <property type="match status" value="1"/>
</dbReference>
<evidence type="ECO:0000256" key="2">
    <source>
        <dbReference type="ARBA" id="ARBA00012838"/>
    </source>
</evidence>
<evidence type="ECO:0000256" key="1">
    <source>
        <dbReference type="ARBA" id="ARBA00003314"/>
    </source>
</evidence>
<dbReference type="Pfam" id="PF09334">
    <property type="entry name" value="tRNA-synt_1g"/>
    <property type="match status" value="1"/>
</dbReference>
<dbReference type="InterPro" id="IPR041872">
    <property type="entry name" value="Anticodon_Met"/>
</dbReference>
<evidence type="ECO:0000256" key="10">
    <source>
        <dbReference type="RuleBase" id="RU363039"/>
    </source>
</evidence>
<keyword evidence="7 10" id="KW-0648">Protein biosynthesis</keyword>
<comment type="similarity">
    <text evidence="10">Belongs to the class-I aminoacyl-tRNA synthetase family.</text>
</comment>
<dbReference type="GO" id="GO:0006431">
    <property type="term" value="P:methionyl-tRNA aminoacylation"/>
    <property type="evidence" value="ECO:0007669"/>
    <property type="project" value="InterPro"/>
</dbReference>
<accession>A0A2M8KXY9</accession>
<evidence type="ECO:0000313" key="14">
    <source>
        <dbReference type="EMBL" id="PJE64757.1"/>
    </source>
</evidence>
<feature type="domain" description="Aminoacyl-tRNA synthetase class Ia" evidence="11">
    <location>
        <begin position="3"/>
        <end position="65"/>
    </location>
</feature>
<evidence type="ECO:0000256" key="3">
    <source>
        <dbReference type="ARBA" id="ARBA00018753"/>
    </source>
</evidence>
<dbReference type="InterPro" id="IPR002300">
    <property type="entry name" value="aa-tRNA-synth_Ia"/>
</dbReference>
<comment type="caution">
    <text evidence="14">The sequence shown here is derived from an EMBL/GenBank/DDBJ whole genome shotgun (WGS) entry which is preliminary data.</text>
</comment>
<evidence type="ECO:0000256" key="6">
    <source>
        <dbReference type="ARBA" id="ARBA00022840"/>
    </source>
</evidence>
<dbReference type="InterPro" id="IPR009080">
    <property type="entry name" value="tRNAsynth_Ia_anticodon-bd"/>
</dbReference>
<dbReference type="GO" id="GO:0005524">
    <property type="term" value="F:ATP binding"/>
    <property type="evidence" value="ECO:0007669"/>
    <property type="project" value="UniProtKB-KW"/>
</dbReference>
<dbReference type="InterPro" id="IPR033911">
    <property type="entry name" value="MetRS_core"/>
</dbReference>
<organism evidence="14 15">
    <name type="scientific">Candidatus Ryanbacteria bacterium CG10_big_fil_rev_8_21_14_0_10_43_42</name>
    <dbReference type="NCBI Taxonomy" id="1974864"/>
    <lineage>
        <taxon>Bacteria</taxon>
        <taxon>Candidatus Ryaniibacteriota</taxon>
    </lineage>
</organism>
<comment type="function">
    <text evidence="1">Is required not only for elongation of protein synthesis but also for the initiation of all mRNA translation through initiator tRNA(fMet) aminoacylation.</text>
</comment>
<evidence type="ECO:0000259" key="12">
    <source>
        <dbReference type="Pfam" id="PF09334"/>
    </source>
</evidence>
<dbReference type="FunFam" id="2.170.220.10:FF:000003">
    <property type="entry name" value="Methionine--tRNA ligase"/>
    <property type="match status" value="1"/>
</dbReference>
<dbReference type="CDD" id="cd07957">
    <property type="entry name" value="Anticodon_Ia_Met"/>
    <property type="match status" value="1"/>
</dbReference>
<dbReference type="Gene3D" id="2.170.220.10">
    <property type="match status" value="1"/>
</dbReference>
<evidence type="ECO:0000256" key="7">
    <source>
        <dbReference type="ARBA" id="ARBA00022917"/>
    </source>
</evidence>
<dbReference type="SUPFAM" id="SSF47323">
    <property type="entry name" value="Anticodon-binding domain of a subclass of class I aminoacyl-tRNA synthetases"/>
    <property type="match status" value="1"/>
</dbReference>
<dbReference type="Proteomes" id="UP000229098">
    <property type="component" value="Unassembled WGS sequence"/>
</dbReference>
<dbReference type="GO" id="GO:0004825">
    <property type="term" value="F:methionine-tRNA ligase activity"/>
    <property type="evidence" value="ECO:0007669"/>
    <property type="project" value="UniProtKB-EC"/>
</dbReference>